<dbReference type="PROSITE" id="PS50011">
    <property type="entry name" value="PROTEIN_KINASE_DOM"/>
    <property type="match status" value="1"/>
</dbReference>
<dbReference type="PANTHER" id="PTHR48012">
    <property type="entry name" value="STERILE20-LIKE KINASE, ISOFORM B-RELATED"/>
    <property type="match status" value="1"/>
</dbReference>
<evidence type="ECO:0000259" key="9">
    <source>
        <dbReference type="PROSITE" id="PS50011"/>
    </source>
</evidence>
<dbReference type="Gene3D" id="1.10.510.10">
    <property type="entry name" value="Transferase(Phosphotransferase) domain 1"/>
    <property type="match status" value="1"/>
</dbReference>
<accession>A0A5J4WK70</accession>
<evidence type="ECO:0000256" key="5">
    <source>
        <dbReference type="ARBA" id="ARBA00022777"/>
    </source>
</evidence>
<comment type="catalytic activity">
    <reaction evidence="8">
        <text>L-seryl-[protein] + ATP = O-phospho-L-seryl-[protein] + ADP + H(+)</text>
        <dbReference type="Rhea" id="RHEA:17989"/>
        <dbReference type="Rhea" id="RHEA-COMP:9863"/>
        <dbReference type="Rhea" id="RHEA-COMP:11604"/>
        <dbReference type="ChEBI" id="CHEBI:15378"/>
        <dbReference type="ChEBI" id="CHEBI:29999"/>
        <dbReference type="ChEBI" id="CHEBI:30616"/>
        <dbReference type="ChEBI" id="CHEBI:83421"/>
        <dbReference type="ChEBI" id="CHEBI:456216"/>
        <dbReference type="EC" id="2.7.11.1"/>
    </reaction>
</comment>
<keyword evidence="2" id="KW-0723">Serine/threonine-protein kinase</keyword>
<dbReference type="GO" id="GO:0004674">
    <property type="term" value="F:protein serine/threonine kinase activity"/>
    <property type="evidence" value="ECO:0007669"/>
    <property type="project" value="UniProtKB-KW"/>
</dbReference>
<evidence type="ECO:0000313" key="10">
    <source>
        <dbReference type="EMBL" id="KAA6395447.1"/>
    </source>
</evidence>
<keyword evidence="3" id="KW-0808">Transferase</keyword>
<comment type="similarity">
    <text evidence="1">Belongs to the protein kinase superfamily. STE Ser/Thr protein kinase family. STE20 subfamily.</text>
</comment>
<proteinExistence type="inferred from homology"/>
<protein>
    <recommendedName>
        <fullName evidence="9">Protein kinase domain-containing protein</fullName>
    </recommendedName>
</protein>
<dbReference type="GO" id="GO:0005524">
    <property type="term" value="F:ATP binding"/>
    <property type="evidence" value="ECO:0007669"/>
    <property type="project" value="UniProtKB-KW"/>
</dbReference>
<dbReference type="InterPro" id="IPR000719">
    <property type="entry name" value="Prot_kinase_dom"/>
</dbReference>
<evidence type="ECO:0000256" key="2">
    <source>
        <dbReference type="ARBA" id="ARBA00022527"/>
    </source>
</evidence>
<evidence type="ECO:0000313" key="11">
    <source>
        <dbReference type="Proteomes" id="UP000324800"/>
    </source>
</evidence>
<dbReference type="Proteomes" id="UP000324800">
    <property type="component" value="Unassembled WGS sequence"/>
</dbReference>
<sequence>MANLGALSQDEWNELTKIDKSYIQMWLGLSNPQNIREGIRARVYKAQCLDGKYVAIKVENNSFYLEQRFAAASVLEQIRSEYFIKTFGKRENYGNVYIVTEIANMGSLQTAVDANMIPKVETLIVLAHDILEFLSLLHKQNIVHCNLKPENVLLASEEGSPYFIPKICDFNDSSTIEDLKQVKKVGGNPIFHPPEVRDKRGNYNCELDIWSLGIILYQLCTGKKITHQSFQTLTKQGLVLPQNLIPQSQQVPLTPNNKTQDITTQELNVKLQDHLLDVNKKSLLDTMGIDFLQFLSQLLTHDPKKRPSAEQLLTHCVFTNSKFDLRHISIQQCEELGIKIDQRNNIVSAQVKPGVQITLIPLMKQISMKERENQEILSMQKQIGAQIDEIIANLKIEDAQVRFEAVEKLYQWTQELDDYQLLFLIKKDIIQIMTTAVLFCLEQFSSKCENTAEGQSLYRGQSQQFIHKDKGIKIIKIKSHYSYMIADLMDILVVNKRGKDLAKEIVATPGLFDLLVSFLSPVHDVKKVYLEALEATIELYTPEDVEKQVKEKDLILHLCKLIVYLFYQQQEISILSAKVLAVVAKHGVKLDEKQNLGASQKNSSQFAHPFKVQFKDTENAPNIINIIKKIQEQLKAYEERHLIDRKVDQEINSIQNSSIKDISQTLSEQISNEINQDKLRNAYLDMSASVLLFQYGNNLQNIHIQIIEQLIKDIFPDRLQRSIKYTNVSNSHRAILEKRLDDASTAVITLGYLFRLASNHVFSDVNIMINNLEKYMNLSEMYPNTDVKNSLQLLLSLAQSAQQDQVVETIDKVVNGPIVANIRSVKVDNQSLLHINKNSIQCL</sequence>
<dbReference type="SUPFAM" id="SSF56112">
    <property type="entry name" value="Protein kinase-like (PK-like)"/>
    <property type="match status" value="1"/>
</dbReference>
<dbReference type="InterPro" id="IPR011009">
    <property type="entry name" value="Kinase-like_dom_sf"/>
</dbReference>
<comment type="caution">
    <text evidence="10">The sequence shown here is derived from an EMBL/GenBank/DDBJ whole genome shotgun (WGS) entry which is preliminary data.</text>
</comment>
<feature type="domain" description="Protein kinase" evidence="9">
    <location>
        <begin position="29"/>
        <end position="318"/>
    </location>
</feature>
<dbReference type="EMBL" id="SNRW01001682">
    <property type="protein sequence ID" value="KAA6395447.1"/>
    <property type="molecule type" value="Genomic_DNA"/>
</dbReference>
<dbReference type="Pfam" id="PF00069">
    <property type="entry name" value="Pkinase"/>
    <property type="match status" value="1"/>
</dbReference>
<comment type="catalytic activity">
    <reaction evidence="7">
        <text>L-threonyl-[protein] + ATP = O-phospho-L-threonyl-[protein] + ADP + H(+)</text>
        <dbReference type="Rhea" id="RHEA:46608"/>
        <dbReference type="Rhea" id="RHEA-COMP:11060"/>
        <dbReference type="Rhea" id="RHEA-COMP:11605"/>
        <dbReference type="ChEBI" id="CHEBI:15378"/>
        <dbReference type="ChEBI" id="CHEBI:30013"/>
        <dbReference type="ChEBI" id="CHEBI:30616"/>
        <dbReference type="ChEBI" id="CHEBI:61977"/>
        <dbReference type="ChEBI" id="CHEBI:456216"/>
        <dbReference type="EC" id="2.7.11.1"/>
    </reaction>
</comment>
<keyword evidence="4" id="KW-0547">Nucleotide-binding</keyword>
<name>A0A5J4WK70_9EUKA</name>
<dbReference type="GO" id="GO:0005737">
    <property type="term" value="C:cytoplasm"/>
    <property type="evidence" value="ECO:0007669"/>
    <property type="project" value="TreeGrafter"/>
</dbReference>
<evidence type="ECO:0000256" key="4">
    <source>
        <dbReference type="ARBA" id="ARBA00022741"/>
    </source>
</evidence>
<evidence type="ECO:0000256" key="7">
    <source>
        <dbReference type="ARBA" id="ARBA00047899"/>
    </source>
</evidence>
<dbReference type="PANTHER" id="PTHR48012:SF10">
    <property type="entry name" value="FI20177P1"/>
    <property type="match status" value="1"/>
</dbReference>
<evidence type="ECO:0000256" key="8">
    <source>
        <dbReference type="ARBA" id="ARBA00048679"/>
    </source>
</evidence>
<dbReference type="OrthoDB" id="346907at2759"/>
<gene>
    <name evidence="10" type="ORF">EZS28_009028</name>
</gene>
<reference evidence="10 11" key="1">
    <citation type="submission" date="2019-03" db="EMBL/GenBank/DDBJ databases">
        <title>Single cell metagenomics reveals metabolic interactions within the superorganism composed of flagellate Streblomastix strix and complex community of Bacteroidetes bacteria on its surface.</title>
        <authorList>
            <person name="Treitli S.C."/>
            <person name="Kolisko M."/>
            <person name="Husnik F."/>
            <person name="Keeling P."/>
            <person name="Hampl V."/>
        </authorList>
    </citation>
    <scope>NUCLEOTIDE SEQUENCE [LARGE SCALE GENOMIC DNA]</scope>
    <source>
        <strain evidence="10">ST1C</strain>
    </source>
</reference>
<organism evidence="10 11">
    <name type="scientific">Streblomastix strix</name>
    <dbReference type="NCBI Taxonomy" id="222440"/>
    <lineage>
        <taxon>Eukaryota</taxon>
        <taxon>Metamonada</taxon>
        <taxon>Preaxostyla</taxon>
        <taxon>Oxymonadida</taxon>
        <taxon>Streblomastigidae</taxon>
        <taxon>Streblomastix</taxon>
    </lineage>
</organism>
<evidence type="ECO:0000256" key="1">
    <source>
        <dbReference type="ARBA" id="ARBA00008874"/>
    </source>
</evidence>
<evidence type="ECO:0000256" key="3">
    <source>
        <dbReference type="ARBA" id="ARBA00022679"/>
    </source>
</evidence>
<keyword evidence="6" id="KW-0067">ATP-binding</keyword>
<dbReference type="AlphaFoldDB" id="A0A5J4WK70"/>
<keyword evidence="5" id="KW-0418">Kinase</keyword>
<dbReference type="InterPro" id="IPR050629">
    <property type="entry name" value="STE20/SPS1-PAK"/>
</dbReference>
<evidence type="ECO:0000256" key="6">
    <source>
        <dbReference type="ARBA" id="ARBA00022840"/>
    </source>
</evidence>